<sequence length="404" mass="46277">MGEMECCCGNGIDYYNKMIDDLLANRITPIVTLYHFDLPQTLEDQGGWLSDTIIESFDEYAQFCFKMFGDRVKQWITINEPNMFALLAYDLGAFPPGVPHLGTGGYQAAHNLIKAHARAWHSYDSLFRKEQKGLVSLALFCGWVEPADPNSVSDQEAAKRALAFHLDFFAKPIFIDGDYPEVVKSQIASMSKKQGYPSSRLPEFTEEEKRMIKGTADFFAVQYYSSRLVKYRENDKGERGVLRDVEMDIFPDPAWISVDWVYVVPWGIRKLLKYIKQDVIKVIEDFTGSVEADAWQQEGYKSCSLGIPPGQDAEHRLTLLLSVSVLLPFPLLLPMERAIQLDKVNLQLYCAWSLLDNFEWNQGYSMRFGFFHVDFEDLIRPRVPYTSAKEYAKVIRNNGLEGQL</sequence>
<organism evidence="2 3">
    <name type="scientific">Myotis davidii</name>
    <name type="common">David's myotis</name>
    <dbReference type="NCBI Taxonomy" id="225400"/>
    <lineage>
        <taxon>Eukaryota</taxon>
        <taxon>Metazoa</taxon>
        <taxon>Chordata</taxon>
        <taxon>Craniata</taxon>
        <taxon>Vertebrata</taxon>
        <taxon>Euteleostomi</taxon>
        <taxon>Mammalia</taxon>
        <taxon>Eutheria</taxon>
        <taxon>Laurasiatheria</taxon>
        <taxon>Chiroptera</taxon>
        <taxon>Yangochiroptera</taxon>
        <taxon>Vespertilionidae</taxon>
        <taxon>Myotis</taxon>
    </lineage>
</organism>
<reference evidence="3" key="1">
    <citation type="journal article" date="2013" name="Science">
        <title>Comparative analysis of bat genomes provides insight into the evolution of flight and immunity.</title>
        <authorList>
            <person name="Zhang G."/>
            <person name="Cowled C."/>
            <person name="Shi Z."/>
            <person name="Huang Z."/>
            <person name="Bishop-Lilly K.A."/>
            <person name="Fang X."/>
            <person name="Wynne J.W."/>
            <person name="Xiong Z."/>
            <person name="Baker M.L."/>
            <person name="Zhao W."/>
            <person name="Tachedjian M."/>
            <person name="Zhu Y."/>
            <person name="Zhou P."/>
            <person name="Jiang X."/>
            <person name="Ng J."/>
            <person name="Yang L."/>
            <person name="Wu L."/>
            <person name="Xiao J."/>
            <person name="Feng Y."/>
            <person name="Chen Y."/>
            <person name="Sun X."/>
            <person name="Zhang Y."/>
            <person name="Marsh G.A."/>
            <person name="Crameri G."/>
            <person name="Broder C.C."/>
            <person name="Frey K.G."/>
            <person name="Wang L.F."/>
            <person name="Wang J."/>
        </authorList>
    </citation>
    <scope>NUCLEOTIDE SEQUENCE [LARGE SCALE GENOMIC DNA]</scope>
</reference>
<accession>L5LF94</accession>
<proteinExistence type="inferred from homology"/>
<name>L5LF94_MYODS</name>
<comment type="similarity">
    <text evidence="1">Belongs to the glycosyl hydrolase 1 family.</text>
</comment>
<dbReference type="GO" id="GO:0046477">
    <property type="term" value="P:glycosylceramide catabolic process"/>
    <property type="evidence" value="ECO:0007669"/>
    <property type="project" value="TreeGrafter"/>
</dbReference>
<dbReference type="Pfam" id="PF00232">
    <property type="entry name" value="Glyco_hydro_1"/>
    <property type="match status" value="2"/>
</dbReference>
<dbReference type="AlphaFoldDB" id="L5LF94"/>
<dbReference type="PANTHER" id="PTHR10353">
    <property type="entry name" value="GLYCOSYL HYDROLASE"/>
    <property type="match status" value="1"/>
</dbReference>
<dbReference type="PRINTS" id="PR00131">
    <property type="entry name" value="GLHYDRLASE1"/>
</dbReference>
<dbReference type="GO" id="GO:0005829">
    <property type="term" value="C:cytosol"/>
    <property type="evidence" value="ECO:0007669"/>
    <property type="project" value="TreeGrafter"/>
</dbReference>
<gene>
    <name evidence="2" type="ORF">MDA_GLEAN10016561</name>
</gene>
<dbReference type="InterPro" id="IPR001360">
    <property type="entry name" value="Glyco_hydro_1"/>
</dbReference>
<dbReference type="PANTHER" id="PTHR10353:SF291">
    <property type="entry name" value="CYTOSOLIC BETA-GLUCOSIDASE"/>
    <property type="match status" value="1"/>
</dbReference>
<dbReference type="Proteomes" id="UP000010556">
    <property type="component" value="Unassembled WGS sequence"/>
</dbReference>
<evidence type="ECO:0000313" key="2">
    <source>
        <dbReference type="EMBL" id="ELK24695.1"/>
    </source>
</evidence>
<evidence type="ECO:0000256" key="1">
    <source>
        <dbReference type="RuleBase" id="RU003690"/>
    </source>
</evidence>
<evidence type="ECO:0000313" key="3">
    <source>
        <dbReference type="Proteomes" id="UP000010556"/>
    </source>
</evidence>
<dbReference type="GO" id="GO:0017042">
    <property type="term" value="F:glycosylceramidase activity"/>
    <property type="evidence" value="ECO:0007669"/>
    <property type="project" value="TreeGrafter"/>
</dbReference>
<dbReference type="GO" id="GO:0004565">
    <property type="term" value="F:beta-galactosidase activity"/>
    <property type="evidence" value="ECO:0007669"/>
    <property type="project" value="TreeGrafter"/>
</dbReference>
<keyword evidence="3" id="KW-1185">Reference proteome</keyword>
<dbReference type="InterPro" id="IPR017853">
    <property type="entry name" value="GH"/>
</dbReference>
<dbReference type="EMBL" id="KB112772">
    <property type="protein sequence ID" value="ELK24695.1"/>
    <property type="molecule type" value="Genomic_DNA"/>
</dbReference>
<protein>
    <submittedName>
        <fullName evidence="2">Cytosolic beta-glucosidase</fullName>
    </submittedName>
</protein>
<dbReference type="Gene3D" id="3.20.20.80">
    <property type="entry name" value="Glycosidases"/>
    <property type="match status" value="1"/>
</dbReference>
<dbReference type="GO" id="GO:0016020">
    <property type="term" value="C:membrane"/>
    <property type="evidence" value="ECO:0007669"/>
    <property type="project" value="GOC"/>
</dbReference>
<dbReference type="GO" id="GO:0005975">
    <property type="term" value="P:carbohydrate metabolic process"/>
    <property type="evidence" value="ECO:0007669"/>
    <property type="project" value="InterPro"/>
</dbReference>
<dbReference type="SUPFAM" id="SSF51445">
    <property type="entry name" value="(Trans)glycosidases"/>
    <property type="match status" value="1"/>
</dbReference>